<dbReference type="PANTHER" id="PTHR43995:SF1">
    <property type="entry name" value="PRE-MRNA-PROCESSING FACTOR 19"/>
    <property type="match status" value="1"/>
</dbReference>
<dbReference type="SMART" id="SM00320">
    <property type="entry name" value="WD40"/>
    <property type="match status" value="7"/>
</dbReference>
<dbReference type="OrthoDB" id="687049at2759"/>
<evidence type="ECO:0000256" key="7">
    <source>
        <dbReference type="ARBA" id="ARBA00022574"/>
    </source>
</evidence>
<evidence type="ECO:0000256" key="4">
    <source>
        <dbReference type="ARBA" id="ARBA00006388"/>
    </source>
</evidence>
<evidence type="ECO:0000256" key="13">
    <source>
        <dbReference type="ARBA" id="ARBA00022786"/>
    </source>
</evidence>
<keyword evidence="10 19" id="KW-0747">Spliceosome</keyword>
<keyword evidence="14" id="KW-0689">Ribosomal protein</keyword>
<keyword evidence="14" id="KW-0687">Ribonucleoprotein</keyword>
<keyword evidence="16 19" id="KW-0234">DNA repair</keyword>
<evidence type="ECO:0000256" key="5">
    <source>
        <dbReference type="ARBA" id="ARBA00012483"/>
    </source>
</evidence>
<dbReference type="InterPro" id="IPR013915">
    <property type="entry name" value="Prp19_cc"/>
</dbReference>
<keyword evidence="23" id="KW-1185">Reference proteome</keyword>
<protein>
    <recommendedName>
        <fullName evidence="6 19">Pre-mRNA-processing factor 19</fullName>
        <ecNumber evidence="5 19">2.3.2.27</ecNumber>
    </recommendedName>
</protein>
<evidence type="ECO:0000256" key="14">
    <source>
        <dbReference type="ARBA" id="ARBA00022980"/>
    </source>
</evidence>
<dbReference type="SMART" id="SM00504">
    <property type="entry name" value="Ubox"/>
    <property type="match status" value="1"/>
</dbReference>
<dbReference type="GO" id="GO:0061630">
    <property type="term" value="F:ubiquitin protein ligase activity"/>
    <property type="evidence" value="ECO:0007669"/>
    <property type="project" value="UniProtKB-UniRule"/>
</dbReference>
<dbReference type="InterPro" id="IPR015943">
    <property type="entry name" value="WD40/YVTN_repeat-like_dom_sf"/>
</dbReference>
<dbReference type="VEuPathDB" id="TriTrypDB:BSAL_91070"/>
<keyword evidence="15 19" id="KW-0508">mRNA splicing</keyword>
<keyword evidence="13 19" id="KW-0833">Ubl conjugation pathway</keyword>
<dbReference type="AlphaFoldDB" id="A0A0S4J7B3"/>
<dbReference type="GO" id="GO:0000398">
    <property type="term" value="P:mRNA splicing, via spliceosome"/>
    <property type="evidence" value="ECO:0007669"/>
    <property type="project" value="InterPro"/>
</dbReference>
<evidence type="ECO:0000256" key="2">
    <source>
        <dbReference type="ARBA" id="ARBA00004123"/>
    </source>
</evidence>
<gene>
    <name evidence="22" type="ORF">BSAL_91070</name>
</gene>
<dbReference type="UniPathway" id="UPA00143"/>
<dbReference type="InterPro" id="IPR055340">
    <property type="entry name" value="RING-Ubox_PRP19"/>
</dbReference>
<reference evidence="23" key="1">
    <citation type="submission" date="2015-09" db="EMBL/GenBank/DDBJ databases">
        <authorList>
            <consortium name="Pathogen Informatics"/>
        </authorList>
    </citation>
    <scope>NUCLEOTIDE SEQUENCE [LARGE SCALE GENOMIC DNA]</scope>
    <source>
        <strain evidence="23">Lake Konstanz</strain>
    </source>
</reference>
<dbReference type="GO" id="GO:0071006">
    <property type="term" value="C:U2-type catalytic step 1 spliceosome"/>
    <property type="evidence" value="ECO:0007669"/>
    <property type="project" value="TreeGrafter"/>
</dbReference>
<dbReference type="GO" id="GO:0070534">
    <property type="term" value="P:protein K63-linked ubiquitination"/>
    <property type="evidence" value="ECO:0007669"/>
    <property type="project" value="UniProtKB-UniRule"/>
</dbReference>
<proteinExistence type="inferred from homology"/>
<evidence type="ECO:0000256" key="1">
    <source>
        <dbReference type="ARBA" id="ARBA00000900"/>
    </source>
</evidence>
<dbReference type="PANTHER" id="PTHR43995">
    <property type="entry name" value="PRE-MRNA-PROCESSING FACTOR 19"/>
    <property type="match status" value="1"/>
</dbReference>
<keyword evidence="17 19" id="KW-0539">Nucleus</keyword>
<comment type="catalytic activity">
    <reaction evidence="1 19">
        <text>S-ubiquitinyl-[E2 ubiquitin-conjugating enzyme]-L-cysteine + [acceptor protein]-L-lysine = [E2 ubiquitin-conjugating enzyme]-L-cysteine + N(6)-ubiquitinyl-[acceptor protein]-L-lysine.</text>
        <dbReference type="EC" id="2.3.2.27"/>
    </reaction>
</comment>
<dbReference type="PROSITE" id="PS51698">
    <property type="entry name" value="U_BOX"/>
    <property type="match status" value="1"/>
</dbReference>
<evidence type="ECO:0000259" key="21">
    <source>
        <dbReference type="PROSITE" id="PS51698"/>
    </source>
</evidence>
<comment type="subunit">
    <text evidence="19">Homotetramer.</text>
</comment>
<evidence type="ECO:0000313" key="23">
    <source>
        <dbReference type="Proteomes" id="UP000051952"/>
    </source>
</evidence>
<keyword evidence="12 19" id="KW-0227">DNA damage</keyword>
<keyword evidence="9 19" id="KW-0808">Transferase</keyword>
<evidence type="ECO:0000256" key="18">
    <source>
        <dbReference type="PROSITE-ProRule" id="PRU00221"/>
    </source>
</evidence>
<comment type="subcellular location">
    <subcellularLocation>
        <location evidence="2 19">Nucleus</location>
    </subcellularLocation>
</comment>
<evidence type="ECO:0000256" key="20">
    <source>
        <dbReference type="SAM" id="MobiDB-lite"/>
    </source>
</evidence>
<comment type="function">
    <text evidence="19">Ubiquitin-protein ligase which is mainly involved pre-mRNA splicing and DNA repair. Required for pre-mRNA splicing as component of the spliceosome.</text>
</comment>
<dbReference type="GO" id="GO:0000974">
    <property type="term" value="C:Prp19 complex"/>
    <property type="evidence" value="ECO:0007669"/>
    <property type="project" value="UniProtKB-UniRule"/>
</dbReference>
<evidence type="ECO:0000256" key="17">
    <source>
        <dbReference type="ARBA" id="ARBA00023242"/>
    </source>
</evidence>
<dbReference type="GO" id="GO:0006281">
    <property type="term" value="P:DNA repair"/>
    <property type="evidence" value="ECO:0007669"/>
    <property type="project" value="UniProtKB-KW"/>
</dbReference>
<accession>A0A0S4J7B3</accession>
<keyword evidence="8 19" id="KW-0507">mRNA processing</keyword>
<dbReference type="Gene3D" id="3.30.40.10">
    <property type="entry name" value="Zinc/RING finger domain, C3HC4 (zinc finger)"/>
    <property type="match status" value="1"/>
</dbReference>
<dbReference type="EC" id="2.3.2.27" evidence="5 19"/>
<dbReference type="GO" id="GO:0005840">
    <property type="term" value="C:ribosome"/>
    <property type="evidence" value="ECO:0007669"/>
    <property type="project" value="UniProtKB-KW"/>
</dbReference>
<evidence type="ECO:0000256" key="8">
    <source>
        <dbReference type="ARBA" id="ARBA00022664"/>
    </source>
</evidence>
<dbReference type="SUPFAM" id="SSF50978">
    <property type="entry name" value="WD40 repeat-like"/>
    <property type="match status" value="1"/>
</dbReference>
<dbReference type="EMBL" id="CYKH01001210">
    <property type="protein sequence ID" value="CUG85913.1"/>
    <property type="molecule type" value="Genomic_DNA"/>
</dbReference>
<name>A0A0S4J7B3_BODSA</name>
<dbReference type="CDD" id="cd16656">
    <property type="entry name" value="RING-Ubox_PRP19"/>
    <property type="match status" value="1"/>
</dbReference>
<dbReference type="InterPro" id="IPR038959">
    <property type="entry name" value="Prp19"/>
</dbReference>
<evidence type="ECO:0000256" key="11">
    <source>
        <dbReference type="ARBA" id="ARBA00022737"/>
    </source>
</evidence>
<feature type="repeat" description="WD" evidence="18">
    <location>
        <begin position="384"/>
        <end position="414"/>
    </location>
</feature>
<evidence type="ECO:0000256" key="10">
    <source>
        <dbReference type="ARBA" id="ARBA00022728"/>
    </source>
</evidence>
<dbReference type="InterPro" id="IPR036322">
    <property type="entry name" value="WD40_repeat_dom_sf"/>
</dbReference>
<comment type="similarity">
    <text evidence="4 19">Belongs to the WD repeat PRP19 family.</text>
</comment>
<feature type="region of interest" description="Disordered" evidence="20">
    <location>
        <begin position="131"/>
        <end position="158"/>
    </location>
</feature>
<dbReference type="GO" id="GO:0005737">
    <property type="term" value="C:cytoplasm"/>
    <property type="evidence" value="ECO:0007669"/>
    <property type="project" value="TreeGrafter"/>
</dbReference>
<feature type="repeat" description="WD" evidence="18">
    <location>
        <begin position="250"/>
        <end position="289"/>
    </location>
</feature>
<sequence>MFCCISGQVPTEPVVSKTSGCLFERRLIEKFISENGRCPKTGEPLTKDDLLSVAAGDASTIRITPSQATIPGLLQSLHHEWDAMMLEQFTLRQQVAQIQQELSHALFQHDAACRVIAKLIQERDSLKKRVLAGGSAAPASAKKNDDESKADEEEEDDEAPVLPLIVCDAIDEHERRLQQQRKRRDPPVTLAQPSALQKYVEFDFATVHGNSAVTALTVADTQGHRTAISGGADGKIVRYDLARRAVSGTGVGHRKAVRAIKDIGDIVVSASDDTTVRVWRAESGVLTSHAVIKAHQAPVNDLAVLPTEQHVISVDDAGKLILSDIAKGFAVATADSEHSRLGMTCVGLHPDGAVAASGSAGSVLLWDLRMMDVHVKLTPPGRSSGSITALAFNEDGVTLAASTSNSVVVLWDFRKVNEPLAVLTIGGVPAAKAVPINDIAFDNYGSYLAIGMDTVRLWSWRDRTELATLGSHIGPVTGVAWGADAKWVASSSLDKTIRFYGME</sequence>
<keyword evidence="7 18" id="KW-0853">WD repeat</keyword>
<feature type="repeat" description="WD" evidence="18">
    <location>
        <begin position="469"/>
        <end position="503"/>
    </location>
</feature>
<feature type="compositionally biased region" description="Acidic residues" evidence="20">
    <location>
        <begin position="148"/>
        <end position="158"/>
    </location>
</feature>
<dbReference type="InterPro" id="IPR003613">
    <property type="entry name" value="Ubox_domain"/>
</dbReference>
<dbReference type="Pfam" id="PF00400">
    <property type="entry name" value="WD40"/>
    <property type="match status" value="4"/>
</dbReference>
<evidence type="ECO:0000256" key="6">
    <source>
        <dbReference type="ARBA" id="ARBA00015618"/>
    </source>
</evidence>
<evidence type="ECO:0000256" key="16">
    <source>
        <dbReference type="ARBA" id="ARBA00023204"/>
    </source>
</evidence>
<dbReference type="InterPro" id="IPR013083">
    <property type="entry name" value="Znf_RING/FYVE/PHD"/>
</dbReference>
<dbReference type="OMA" id="PIEDAWE"/>
<comment type="pathway">
    <text evidence="3 19">Protein modification; protein ubiquitination.</text>
</comment>
<evidence type="ECO:0000256" key="15">
    <source>
        <dbReference type="ARBA" id="ARBA00023187"/>
    </source>
</evidence>
<dbReference type="PROSITE" id="PS50082">
    <property type="entry name" value="WD_REPEATS_2"/>
    <property type="match status" value="3"/>
</dbReference>
<dbReference type="Proteomes" id="UP000051952">
    <property type="component" value="Unassembled WGS sequence"/>
</dbReference>
<evidence type="ECO:0000313" key="22">
    <source>
        <dbReference type="EMBL" id="CUG85913.1"/>
    </source>
</evidence>
<evidence type="ECO:0000256" key="12">
    <source>
        <dbReference type="ARBA" id="ARBA00022763"/>
    </source>
</evidence>
<evidence type="ECO:0000256" key="9">
    <source>
        <dbReference type="ARBA" id="ARBA00022679"/>
    </source>
</evidence>
<dbReference type="SUPFAM" id="SSF57850">
    <property type="entry name" value="RING/U-box"/>
    <property type="match status" value="1"/>
</dbReference>
<dbReference type="InterPro" id="IPR019775">
    <property type="entry name" value="WD40_repeat_CS"/>
</dbReference>
<evidence type="ECO:0000256" key="19">
    <source>
        <dbReference type="RuleBase" id="RU367101"/>
    </source>
</evidence>
<dbReference type="FunFam" id="3.30.40.10:FF:000027">
    <property type="entry name" value="Pre-mRNA-processing factor 19, putative"/>
    <property type="match status" value="1"/>
</dbReference>
<evidence type="ECO:0000256" key="3">
    <source>
        <dbReference type="ARBA" id="ARBA00004906"/>
    </source>
</evidence>
<dbReference type="InterPro" id="IPR001680">
    <property type="entry name" value="WD40_rpt"/>
</dbReference>
<dbReference type="PROSITE" id="PS50294">
    <property type="entry name" value="WD_REPEATS_REGION"/>
    <property type="match status" value="1"/>
</dbReference>
<keyword evidence="11" id="KW-0677">Repeat</keyword>
<dbReference type="Gene3D" id="2.130.10.10">
    <property type="entry name" value="YVTN repeat-like/Quinoprotein amine dehydrogenase"/>
    <property type="match status" value="1"/>
</dbReference>
<organism evidence="22 23">
    <name type="scientific">Bodo saltans</name>
    <name type="common">Flagellated protozoan</name>
    <dbReference type="NCBI Taxonomy" id="75058"/>
    <lineage>
        <taxon>Eukaryota</taxon>
        <taxon>Discoba</taxon>
        <taxon>Euglenozoa</taxon>
        <taxon>Kinetoplastea</taxon>
        <taxon>Metakinetoplastina</taxon>
        <taxon>Eubodonida</taxon>
        <taxon>Bodonidae</taxon>
        <taxon>Bodo</taxon>
    </lineage>
</organism>
<dbReference type="Pfam" id="PF08606">
    <property type="entry name" value="Prp19"/>
    <property type="match status" value="1"/>
</dbReference>
<feature type="domain" description="U-box" evidence="21">
    <location>
        <begin position="1"/>
        <end position="69"/>
    </location>
</feature>
<dbReference type="PROSITE" id="PS00678">
    <property type="entry name" value="WD_REPEATS_1"/>
    <property type="match status" value="1"/>
</dbReference>
<feature type="compositionally biased region" description="Low complexity" evidence="20">
    <location>
        <begin position="132"/>
        <end position="141"/>
    </location>
</feature>